<gene>
    <name evidence="2" type="ORF">QJS04_geneDACA016926</name>
</gene>
<feature type="region of interest" description="Disordered" evidence="1">
    <location>
        <begin position="46"/>
        <end position="71"/>
    </location>
</feature>
<dbReference type="AlphaFoldDB" id="A0AAV9AMM3"/>
<feature type="compositionally biased region" description="Basic and acidic residues" evidence="1">
    <location>
        <begin position="46"/>
        <end position="60"/>
    </location>
</feature>
<protein>
    <submittedName>
        <fullName evidence="2">Uncharacterized protein</fullName>
    </submittedName>
</protein>
<reference evidence="2" key="1">
    <citation type="journal article" date="2023" name="Nat. Commun.">
        <title>Diploid and tetraploid genomes of Acorus and the evolution of monocots.</title>
        <authorList>
            <person name="Ma L."/>
            <person name="Liu K.W."/>
            <person name="Li Z."/>
            <person name="Hsiao Y.Y."/>
            <person name="Qi Y."/>
            <person name="Fu T."/>
            <person name="Tang G.D."/>
            <person name="Zhang D."/>
            <person name="Sun W.H."/>
            <person name="Liu D.K."/>
            <person name="Li Y."/>
            <person name="Chen G.Z."/>
            <person name="Liu X.D."/>
            <person name="Liao X.Y."/>
            <person name="Jiang Y.T."/>
            <person name="Yu X."/>
            <person name="Hao Y."/>
            <person name="Huang J."/>
            <person name="Zhao X.W."/>
            <person name="Ke S."/>
            <person name="Chen Y.Y."/>
            <person name="Wu W.L."/>
            <person name="Hsu J.L."/>
            <person name="Lin Y.F."/>
            <person name="Huang M.D."/>
            <person name="Li C.Y."/>
            <person name="Huang L."/>
            <person name="Wang Z.W."/>
            <person name="Zhao X."/>
            <person name="Zhong W.Y."/>
            <person name="Peng D.H."/>
            <person name="Ahmad S."/>
            <person name="Lan S."/>
            <person name="Zhang J.S."/>
            <person name="Tsai W.C."/>
            <person name="Van de Peer Y."/>
            <person name="Liu Z.J."/>
        </authorList>
    </citation>
    <scope>NUCLEOTIDE SEQUENCE</scope>
    <source>
        <strain evidence="2">SCP</strain>
    </source>
</reference>
<sequence length="71" mass="8279">MLPPCVTRSGSRSKRMPMSIRWRVAWKARPLEEEVRHRGLESVEAERAFRGRPEAEEVGMKRARTSAPRNF</sequence>
<dbReference type="Proteomes" id="UP001179952">
    <property type="component" value="Unassembled WGS sequence"/>
</dbReference>
<keyword evidence="3" id="KW-1185">Reference proteome</keyword>
<comment type="caution">
    <text evidence="2">The sequence shown here is derived from an EMBL/GenBank/DDBJ whole genome shotgun (WGS) entry which is preliminary data.</text>
</comment>
<organism evidence="2 3">
    <name type="scientific">Acorus gramineus</name>
    <name type="common">Dwarf sweet flag</name>
    <dbReference type="NCBI Taxonomy" id="55184"/>
    <lineage>
        <taxon>Eukaryota</taxon>
        <taxon>Viridiplantae</taxon>
        <taxon>Streptophyta</taxon>
        <taxon>Embryophyta</taxon>
        <taxon>Tracheophyta</taxon>
        <taxon>Spermatophyta</taxon>
        <taxon>Magnoliopsida</taxon>
        <taxon>Liliopsida</taxon>
        <taxon>Acoraceae</taxon>
        <taxon>Acorus</taxon>
    </lineage>
</organism>
<reference evidence="2" key="2">
    <citation type="submission" date="2023-06" db="EMBL/GenBank/DDBJ databases">
        <authorList>
            <person name="Ma L."/>
            <person name="Liu K.-W."/>
            <person name="Li Z."/>
            <person name="Hsiao Y.-Y."/>
            <person name="Qi Y."/>
            <person name="Fu T."/>
            <person name="Tang G."/>
            <person name="Zhang D."/>
            <person name="Sun W.-H."/>
            <person name="Liu D.-K."/>
            <person name="Li Y."/>
            <person name="Chen G.-Z."/>
            <person name="Liu X.-D."/>
            <person name="Liao X.-Y."/>
            <person name="Jiang Y.-T."/>
            <person name="Yu X."/>
            <person name="Hao Y."/>
            <person name="Huang J."/>
            <person name="Zhao X.-W."/>
            <person name="Ke S."/>
            <person name="Chen Y.-Y."/>
            <person name="Wu W.-L."/>
            <person name="Hsu J.-L."/>
            <person name="Lin Y.-F."/>
            <person name="Huang M.-D."/>
            <person name="Li C.-Y."/>
            <person name="Huang L."/>
            <person name="Wang Z.-W."/>
            <person name="Zhao X."/>
            <person name="Zhong W.-Y."/>
            <person name="Peng D.-H."/>
            <person name="Ahmad S."/>
            <person name="Lan S."/>
            <person name="Zhang J.-S."/>
            <person name="Tsai W.-C."/>
            <person name="Van De Peer Y."/>
            <person name="Liu Z.-J."/>
        </authorList>
    </citation>
    <scope>NUCLEOTIDE SEQUENCE</scope>
    <source>
        <strain evidence="2">SCP</strain>
        <tissue evidence="2">Leaves</tissue>
    </source>
</reference>
<name>A0AAV9AMM3_ACOGR</name>
<dbReference type="EMBL" id="JAUJYN010000008">
    <property type="protein sequence ID" value="KAK1265116.1"/>
    <property type="molecule type" value="Genomic_DNA"/>
</dbReference>
<accession>A0AAV9AMM3</accession>
<proteinExistence type="predicted"/>
<evidence type="ECO:0000256" key="1">
    <source>
        <dbReference type="SAM" id="MobiDB-lite"/>
    </source>
</evidence>
<evidence type="ECO:0000313" key="3">
    <source>
        <dbReference type="Proteomes" id="UP001179952"/>
    </source>
</evidence>
<evidence type="ECO:0000313" key="2">
    <source>
        <dbReference type="EMBL" id="KAK1265116.1"/>
    </source>
</evidence>